<evidence type="ECO:0000313" key="2">
    <source>
        <dbReference type="Proteomes" id="UP001202717"/>
    </source>
</evidence>
<organism evidence="1 2">
    <name type="scientific">Psychroserpens ponticola</name>
    <dbReference type="NCBI Taxonomy" id="2932268"/>
    <lineage>
        <taxon>Bacteria</taxon>
        <taxon>Pseudomonadati</taxon>
        <taxon>Bacteroidota</taxon>
        <taxon>Flavobacteriia</taxon>
        <taxon>Flavobacteriales</taxon>
        <taxon>Flavobacteriaceae</taxon>
        <taxon>Psychroserpens</taxon>
    </lineage>
</organism>
<dbReference type="RefSeq" id="WP_249996420.1">
    <property type="nucleotide sequence ID" value="NZ_CP116221.1"/>
</dbReference>
<reference evidence="1 2" key="1">
    <citation type="submission" date="2023-01" db="EMBL/GenBank/DDBJ databases">
        <title>Psychroserpens ponticola sp. nov., isolated from seawater.</title>
        <authorList>
            <person name="Kristyanto S."/>
            <person name="Jung J."/>
            <person name="Kim J.M."/>
            <person name="Jeon C.O."/>
        </authorList>
    </citation>
    <scope>NUCLEOTIDE SEQUENCE [LARGE SCALE GENOMIC DNA]</scope>
    <source>
        <strain evidence="1 2">MSW6</strain>
    </source>
</reference>
<dbReference type="EMBL" id="CP116221">
    <property type="protein sequence ID" value="WCO01998.1"/>
    <property type="molecule type" value="Genomic_DNA"/>
</dbReference>
<name>A0ABY7RY90_9FLAO</name>
<proteinExistence type="predicted"/>
<accession>A0ABY7RY90</accession>
<protein>
    <submittedName>
        <fullName evidence="1">Uncharacterized protein</fullName>
    </submittedName>
</protein>
<sequence length="64" mass="7384">MKKSKMTLFAIYKNGIHLGNEKGKDIDDAINKYLVASFFEEFLDDLEFKSLYSGKIAMKSIHYS</sequence>
<keyword evidence="2" id="KW-1185">Reference proteome</keyword>
<dbReference type="Proteomes" id="UP001202717">
    <property type="component" value="Chromosome"/>
</dbReference>
<gene>
    <name evidence="1" type="ORF">MUN68_000560</name>
</gene>
<evidence type="ECO:0000313" key="1">
    <source>
        <dbReference type="EMBL" id="WCO01998.1"/>
    </source>
</evidence>